<name>A0A017T9A1_9BACT</name>
<evidence type="ECO:0000313" key="4">
    <source>
        <dbReference type="EMBL" id="EYF05395.1"/>
    </source>
</evidence>
<accession>A0A017T9A1</accession>
<keyword evidence="2" id="KW-0560">Oxidoreductase</keyword>
<evidence type="ECO:0000259" key="3">
    <source>
        <dbReference type="SMART" id="SM00822"/>
    </source>
</evidence>
<proteinExistence type="inferred from homology"/>
<protein>
    <submittedName>
        <fullName evidence="4">3-oxoacyl-[acyl-carrier protein] reductase</fullName>
    </submittedName>
</protein>
<feature type="domain" description="Ketoreductase" evidence="3">
    <location>
        <begin position="6"/>
        <end position="196"/>
    </location>
</feature>
<dbReference type="InterPro" id="IPR036291">
    <property type="entry name" value="NAD(P)-bd_dom_sf"/>
</dbReference>
<dbReference type="Proteomes" id="UP000019678">
    <property type="component" value="Unassembled WGS sequence"/>
</dbReference>
<dbReference type="CDD" id="cd05233">
    <property type="entry name" value="SDR_c"/>
    <property type="match status" value="1"/>
</dbReference>
<dbReference type="PRINTS" id="PR00080">
    <property type="entry name" value="SDRFAMILY"/>
</dbReference>
<comment type="similarity">
    <text evidence="1">Belongs to the short-chain dehydrogenases/reductases (SDR) family.</text>
</comment>
<evidence type="ECO:0000256" key="1">
    <source>
        <dbReference type="ARBA" id="ARBA00006484"/>
    </source>
</evidence>
<dbReference type="PANTHER" id="PTHR24321">
    <property type="entry name" value="DEHYDROGENASES, SHORT CHAIN"/>
    <property type="match status" value="1"/>
</dbReference>
<dbReference type="SUPFAM" id="SSF51735">
    <property type="entry name" value="NAD(P)-binding Rossmann-fold domains"/>
    <property type="match status" value="1"/>
</dbReference>
<dbReference type="FunFam" id="3.40.50.720:FF:000084">
    <property type="entry name" value="Short-chain dehydrogenase reductase"/>
    <property type="match status" value="1"/>
</dbReference>
<evidence type="ECO:0000256" key="2">
    <source>
        <dbReference type="ARBA" id="ARBA00023002"/>
    </source>
</evidence>
<dbReference type="eggNOG" id="COG1028">
    <property type="taxonomic scope" value="Bacteria"/>
</dbReference>
<dbReference type="NCBIfam" id="NF005559">
    <property type="entry name" value="PRK07231.1"/>
    <property type="match status" value="1"/>
</dbReference>
<dbReference type="Gene3D" id="3.40.50.720">
    <property type="entry name" value="NAD(P)-binding Rossmann-like Domain"/>
    <property type="match status" value="1"/>
</dbReference>
<sequence length="250" mass="26363">MLLKDKVVIVTGATSGIGAATAVEAARQGAKVVAASRRTDRGEELVARIRAEGGQALFVRTDVTQDESLAALVDRAVHEYGRLDGAFNNAGIAGPVQRFDEVPHQEYMDLITVNLHAVFVSMKYQIQAMQKTGGGAIVNCASVLSMVGAPMLAAYVTSKHGMLGMTKGAAIDAAASNIRVNAVLPGPIETEIWDTIKEGQSLYAGFIGGTLLGRAGRQEEVARPVLFLLSDWASYITGASLVIDGGYTLR</sequence>
<gene>
    <name evidence="4" type="ORF">CAP_3312</name>
</gene>
<keyword evidence="5" id="KW-1185">Reference proteome</keyword>
<dbReference type="InterPro" id="IPR020904">
    <property type="entry name" value="Sc_DH/Rdtase_CS"/>
</dbReference>
<reference evidence="4 5" key="1">
    <citation type="submission" date="2013-05" db="EMBL/GenBank/DDBJ databases">
        <title>Genome assembly of Chondromyces apiculatus DSM 436.</title>
        <authorList>
            <person name="Sharma G."/>
            <person name="Khatri I."/>
            <person name="Kaur C."/>
            <person name="Mayilraj S."/>
            <person name="Subramanian S."/>
        </authorList>
    </citation>
    <scope>NUCLEOTIDE SEQUENCE [LARGE SCALE GENOMIC DNA]</scope>
    <source>
        <strain evidence="4 5">DSM 436</strain>
    </source>
</reference>
<dbReference type="InterPro" id="IPR002347">
    <property type="entry name" value="SDR_fam"/>
</dbReference>
<evidence type="ECO:0000313" key="5">
    <source>
        <dbReference type="Proteomes" id="UP000019678"/>
    </source>
</evidence>
<dbReference type="RefSeq" id="WP_052375423.1">
    <property type="nucleotide sequence ID" value="NZ_ASRX01000024.1"/>
</dbReference>
<dbReference type="AlphaFoldDB" id="A0A017T9A1"/>
<dbReference type="InterPro" id="IPR057326">
    <property type="entry name" value="KR_dom"/>
</dbReference>
<dbReference type="STRING" id="1192034.CAP_3312"/>
<comment type="caution">
    <text evidence="4">The sequence shown here is derived from an EMBL/GenBank/DDBJ whole genome shotgun (WGS) entry which is preliminary data.</text>
</comment>
<dbReference type="PROSITE" id="PS00061">
    <property type="entry name" value="ADH_SHORT"/>
    <property type="match status" value="1"/>
</dbReference>
<dbReference type="Pfam" id="PF13561">
    <property type="entry name" value="adh_short_C2"/>
    <property type="match status" value="1"/>
</dbReference>
<dbReference type="SMART" id="SM00822">
    <property type="entry name" value="PKS_KR"/>
    <property type="match status" value="1"/>
</dbReference>
<organism evidence="4 5">
    <name type="scientific">Chondromyces apiculatus DSM 436</name>
    <dbReference type="NCBI Taxonomy" id="1192034"/>
    <lineage>
        <taxon>Bacteria</taxon>
        <taxon>Pseudomonadati</taxon>
        <taxon>Myxococcota</taxon>
        <taxon>Polyangia</taxon>
        <taxon>Polyangiales</taxon>
        <taxon>Polyangiaceae</taxon>
        <taxon>Chondromyces</taxon>
    </lineage>
</organism>
<dbReference type="PRINTS" id="PR00081">
    <property type="entry name" value="GDHRDH"/>
</dbReference>
<dbReference type="GO" id="GO:0016491">
    <property type="term" value="F:oxidoreductase activity"/>
    <property type="evidence" value="ECO:0007669"/>
    <property type="project" value="UniProtKB-KW"/>
</dbReference>
<dbReference type="PANTHER" id="PTHR24321:SF11">
    <property type="entry name" value="BLR0893 PROTEIN"/>
    <property type="match status" value="1"/>
</dbReference>
<dbReference type="EMBL" id="ASRX01000024">
    <property type="protein sequence ID" value="EYF05395.1"/>
    <property type="molecule type" value="Genomic_DNA"/>
</dbReference>